<dbReference type="EMBL" id="DF820457">
    <property type="protein sequence ID" value="GAK51155.1"/>
    <property type="molecule type" value="Genomic_DNA"/>
</dbReference>
<name>A0A081BL89_9BACT</name>
<keyword evidence="2" id="KW-1185">Reference proteome</keyword>
<gene>
    <name evidence="1" type="ORF">U14_02397</name>
</gene>
<dbReference type="STRING" id="1499966.U14_02397"/>
<protein>
    <submittedName>
        <fullName evidence="1">Uncharacterized protein</fullName>
    </submittedName>
</protein>
<dbReference type="Proteomes" id="UP000030700">
    <property type="component" value="Unassembled WGS sequence"/>
</dbReference>
<organism evidence="1">
    <name type="scientific">Candidatus Moduliflexus flocculans</name>
    <dbReference type="NCBI Taxonomy" id="1499966"/>
    <lineage>
        <taxon>Bacteria</taxon>
        <taxon>Candidatus Moduliflexota</taxon>
        <taxon>Candidatus Moduliflexia</taxon>
        <taxon>Candidatus Moduliflexales</taxon>
        <taxon>Candidatus Moduliflexaceae</taxon>
    </lineage>
</organism>
<evidence type="ECO:0000313" key="1">
    <source>
        <dbReference type="EMBL" id="GAK51155.1"/>
    </source>
</evidence>
<sequence length="287" mass="32054">MKKISAMMIGMVACICCGTMGRAQEITVKIMADSAPHDVLISLCNGEEIGLNKMASDADFAYSGVIPSDADTDVECKSTLIADWGNATEQLHLRLPISARNKKLQFRIYHAATVSATLRRIEELEMQGTELFTSYKTYFEARRIYRKMYASNPKHTVTIRAARLWFDAAYRLVTSGAAQSSYIAMDEEAVAANVNLAKSAPDAFQKVTSPEYIASMTEQAMSIGWTEISAIRELLSDGNAEAAKQINRFYLETYQALSAQEQTKITKRYRVDLPLLESNMQYLQSFN</sequence>
<evidence type="ECO:0000313" key="2">
    <source>
        <dbReference type="Proteomes" id="UP000030700"/>
    </source>
</evidence>
<accession>A0A081BL89</accession>
<dbReference type="AlphaFoldDB" id="A0A081BL89"/>
<dbReference type="HOGENOM" id="CLU_968610_0_0_0"/>
<reference evidence="1" key="1">
    <citation type="journal article" date="2015" name="PeerJ">
        <title>First genomic representation of candidate bacterial phylum KSB3 points to enhanced environmental sensing as a trigger of wastewater bulking.</title>
        <authorList>
            <person name="Sekiguchi Y."/>
            <person name="Ohashi A."/>
            <person name="Parks D.H."/>
            <person name="Yamauchi T."/>
            <person name="Tyson G.W."/>
            <person name="Hugenholtz P."/>
        </authorList>
    </citation>
    <scope>NUCLEOTIDE SEQUENCE [LARGE SCALE GENOMIC DNA]</scope>
</reference>
<proteinExistence type="predicted"/>